<evidence type="ECO:0008006" key="4">
    <source>
        <dbReference type="Google" id="ProtNLM"/>
    </source>
</evidence>
<dbReference type="eggNOG" id="ENOG502SBDD">
    <property type="taxonomic scope" value="Eukaryota"/>
</dbReference>
<evidence type="ECO:0000256" key="1">
    <source>
        <dbReference type="SAM" id="MobiDB-lite"/>
    </source>
</evidence>
<organism evidence="2 3">
    <name type="scientific">Dictyostelium purpureum</name>
    <name type="common">Slime mold</name>
    <dbReference type="NCBI Taxonomy" id="5786"/>
    <lineage>
        <taxon>Eukaryota</taxon>
        <taxon>Amoebozoa</taxon>
        <taxon>Evosea</taxon>
        <taxon>Eumycetozoa</taxon>
        <taxon>Dictyostelia</taxon>
        <taxon>Dictyosteliales</taxon>
        <taxon>Dictyosteliaceae</taxon>
        <taxon>Dictyostelium</taxon>
    </lineage>
</organism>
<dbReference type="EMBL" id="GL871101">
    <property type="protein sequence ID" value="EGC34342.1"/>
    <property type="molecule type" value="Genomic_DNA"/>
</dbReference>
<sequence>MSENKRKFYFKKGKDYGQQHKKNKKDSNKEKENIVLEKVNCPLCENDRKEEIIEFSRRMNKLYYTCKQCGLVYLHPHYHVDNQKEKTRYEFHQNSPQDEKYKSFLQPCVDKLIPLLREHNKDQKDNEIIGLDYGCGPGPTLSLMFKEKGFTLENYDPYFLENDKVKQAEKYLENSGNQDNNSDKIAQPFHFVTCTEAIEHFKAPILDLKKIIDGGLISKNNGLLLIMTQLLLTDEQFENWHYPRDYTHICFFRPTTFNWISKKFNSNLLEMDEKRGIIILSFKNNENKQNDEIDKKNSENNENYEK</sequence>
<feature type="region of interest" description="Disordered" evidence="1">
    <location>
        <begin position="1"/>
        <end position="31"/>
    </location>
</feature>
<proteinExistence type="predicted"/>
<dbReference type="Pfam" id="PF13489">
    <property type="entry name" value="Methyltransf_23"/>
    <property type="match status" value="1"/>
</dbReference>
<dbReference type="RefSeq" id="XP_003289135.1">
    <property type="nucleotide sequence ID" value="XM_003289087.1"/>
</dbReference>
<dbReference type="Gene3D" id="3.40.50.150">
    <property type="entry name" value="Vaccinia Virus protein VP39"/>
    <property type="match status" value="1"/>
</dbReference>
<dbReference type="InterPro" id="IPR029063">
    <property type="entry name" value="SAM-dependent_MTases_sf"/>
</dbReference>
<dbReference type="OrthoDB" id="10017101at2759"/>
<dbReference type="VEuPathDB" id="AmoebaDB:DICPUDRAFT_153446"/>
<dbReference type="AlphaFoldDB" id="F0ZNX7"/>
<evidence type="ECO:0000313" key="2">
    <source>
        <dbReference type="EMBL" id="EGC34342.1"/>
    </source>
</evidence>
<dbReference type="InParanoid" id="F0ZNX7"/>
<dbReference type="OMA" id="NWHYKND"/>
<feature type="compositionally biased region" description="Basic and acidic residues" evidence="1">
    <location>
        <begin position="1"/>
        <end position="18"/>
    </location>
</feature>
<keyword evidence="3" id="KW-1185">Reference proteome</keyword>
<accession>F0ZNX7</accession>
<dbReference type="KEGG" id="dpp:DICPUDRAFT_153446"/>
<protein>
    <recommendedName>
        <fullName evidence="4">Methyltransferase type 11 domain-containing protein</fullName>
    </recommendedName>
</protein>
<dbReference type="GeneID" id="10500057"/>
<reference evidence="3" key="1">
    <citation type="journal article" date="2011" name="Genome Biol.">
        <title>Comparative genomics of the social amoebae Dictyostelium discoideum and Dictyostelium purpureum.</title>
        <authorList>
            <consortium name="US DOE Joint Genome Institute (JGI-PGF)"/>
            <person name="Sucgang R."/>
            <person name="Kuo A."/>
            <person name="Tian X."/>
            <person name="Salerno W."/>
            <person name="Parikh A."/>
            <person name="Feasley C.L."/>
            <person name="Dalin E."/>
            <person name="Tu H."/>
            <person name="Huang E."/>
            <person name="Barry K."/>
            <person name="Lindquist E."/>
            <person name="Shapiro H."/>
            <person name="Bruce D."/>
            <person name="Schmutz J."/>
            <person name="Salamov A."/>
            <person name="Fey P."/>
            <person name="Gaudet P."/>
            <person name="Anjard C."/>
            <person name="Babu M.M."/>
            <person name="Basu S."/>
            <person name="Bushmanova Y."/>
            <person name="van der Wel H."/>
            <person name="Katoh-Kurasawa M."/>
            <person name="Dinh C."/>
            <person name="Coutinho P.M."/>
            <person name="Saito T."/>
            <person name="Elias M."/>
            <person name="Schaap P."/>
            <person name="Kay R.R."/>
            <person name="Henrissat B."/>
            <person name="Eichinger L."/>
            <person name="Rivero F."/>
            <person name="Putnam N.H."/>
            <person name="West C.M."/>
            <person name="Loomis W.F."/>
            <person name="Chisholm R.L."/>
            <person name="Shaulsky G."/>
            <person name="Strassmann J.E."/>
            <person name="Queller D.C."/>
            <person name="Kuspa A."/>
            <person name="Grigoriev I.V."/>
        </authorList>
    </citation>
    <scope>NUCLEOTIDE SEQUENCE [LARGE SCALE GENOMIC DNA]</scope>
    <source>
        <strain evidence="3">QSDP1</strain>
    </source>
</reference>
<dbReference type="Proteomes" id="UP000001064">
    <property type="component" value="Unassembled WGS sequence"/>
</dbReference>
<gene>
    <name evidence="2" type="ORF">DICPUDRAFT_153446</name>
</gene>
<dbReference type="SUPFAM" id="SSF53335">
    <property type="entry name" value="S-adenosyl-L-methionine-dependent methyltransferases"/>
    <property type="match status" value="1"/>
</dbReference>
<evidence type="ECO:0000313" key="3">
    <source>
        <dbReference type="Proteomes" id="UP000001064"/>
    </source>
</evidence>
<name>F0ZNX7_DICPU</name>